<protein>
    <submittedName>
        <fullName evidence="1">Uncharacterized protein</fullName>
    </submittedName>
</protein>
<evidence type="ECO:0000313" key="2">
    <source>
        <dbReference type="Proteomes" id="UP001330434"/>
    </source>
</evidence>
<name>A0ABZ2C4D5_9PROT</name>
<accession>A0ABZ2C4D5</accession>
<organism evidence="1 2">
    <name type="scientific">Candidatus Bealeia paramacronuclearis</name>
    <dbReference type="NCBI Taxonomy" id="1921001"/>
    <lineage>
        <taxon>Bacteria</taxon>
        <taxon>Pseudomonadati</taxon>
        <taxon>Pseudomonadota</taxon>
        <taxon>Alphaproteobacteria</taxon>
        <taxon>Holosporales</taxon>
        <taxon>Holosporaceae</taxon>
        <taxon>Candidatus Bealeia</taxon>
    </lineage>
</organism>
<dbReference type="Proteomes" id="UP001330434">
    <property type="component" value="Chromosome"/>
</dbReference>
<sequence>MKVFWILLDDAAEDEFDFMPPVFNKIEVRRVSWKKEEMAAKFLNQIM</sequence>
<reference evidence="1 2" key="1">
    <citation type="journal article" date="2024" name="Environ. Microbiol.">
        <title>Novel evolutionary insights on the interactions of the Holosporales (Alphaproteobacteria) with eukaryotic hosts from comparative genomics.</title>
        <authorList>
            <person name="Giovannini M."/>
            <person name="Petroni G."/>
            <person name="Castelli M."/>
        </authorList>
    </citation>
    <scope>NUCLEOTIDE SEQUENCE [LARGE SCALE GENOMIC DNA]</scope>
    <source>
        <strain evidence="1 2">US_Bl 15I1</strain>
    </source>
</reference>
<keyword evidence="2" id="KW-1185">Reference proteome</keyword>
<gene>
    <name evidence="1" type="ORF">Bealeia1_01269</name>
</gene>
<dbReference type="EMBL" id="CP133270">
    <property type="protein sequence ID" value="WVX67072.1"/>
    <property type="molecule type" value="Genomic_DNA"/>
</dbReference>
<evidence type="ECO:0000313" key="1">
    <source>
        <dbReference type="EMBL" id="WVX67072.1"/>
    </source>
</evidence>
<proteinExistence type="predicted"/>